<evidence type="ECO:0000313" key="2">
    <source>
        <dbReference type="EMBL" id="EIE81992.1"/>
    </source>
</evidence>
<feature type="compositionally biased region" description="Polar residues" evidence="1">
    <location>
        <begin position="23"/>
        <end position="35"/>
    </location>
</feature>
<keyword evidence="3" id="KW-1185">Reference proteome</keyword>
<organism evidence="2 3">
    <name type="scientific">Rhizopus delemar (strain RA 99-880 / ATCC MYA-4621 / FGSC 9543 / NRRL 43880)</name>
    <name type="common">Mucormycosis agent</name>
    <name type="synonym">Rhizopus arrhizus var. delemar</name>
    <dbReference type="NCBI Taxonomy" id="246409"/>
    <lineage>
        <taxon>Eukaryota</taxon>
        <taxon>Fungi</taxon>
        <taxon>Fungi incertae sedis</taxon>
        <taxon>Mucoromycota</taxon>
        <taxon>Mucoromycotina</taxon>
        <taxon>Mucoromycetes</taxon>
        <taxon>Mucorales</taxon>
        <taxon>Mucorineae</taxon>
        <taxon>Rhizopodaceae</taxon>
        <taxon>Rhizopus</taxon>
    </lineage>
</organism>
<dbReference type="VEuPathDB" id="FungiDB:RO3G_06697"/>
<sequence>MSSTKDHGLQSMGTQYKDDFKRVSQNFSDKPATTTNSLSVPFELKKAQPINIPGASPKEKVNKLKRSFPKKVYLDNVIVNCTIRKLLRTRRRRFIQENTSTFIVGSLQEKTPVPWPLVFETTYNVNQHRLNPHEEARDNQFICDQLEDKTDMADLIFDMDDSDASSCDDLIEVCKS</sequence>
<evidence type="ECO:0000256" key="1">
    <source>
        <dbReference type="SAM" id="MobiDB-lite"/>
    </source>
</evidence>
<proteinExistence type="predicted"/>
<dbReference type="InParanoid" id="I1C0L2"/>
<evidence type="ECO:0000313" key="3">
    <source>
        <dbReference type="Proteomes" id="UP000009138"/>
    </source>
</evidence>
<dbReference type="EMBL" id="CH476735">
    <property type="protein sequence ID" value="EIE81992.1"/>
    <property type="molecule type" value="Genomic_DNA"/>
</dbReference>
<dbReference type="RefSeq" id="XP_067517388.1">
    <property type="nucleotide sequence ID" value="XM_067661287.1"/>
</dbReference>
<gene>
    <name evidence="2" type="ORF">RO3G_06697</name>
</gene>
<reference evidence="2 3" key="1">
    <citation type="journal article" date="2009" name="PLoS Genet.">
        <title>Genomic analysis of the basal lineage fungus Rhizopus oryzae reveals a whole-genome duplication.</title>
        <authorList>
            <person name="Ma L.-J."/>
            <person name="Ibrahim A.S."/>
            <person name="Skory C."/>
            <person name="Grabherr M.G."/>
            <person name="Burger G."/>
            <person name="Butler M."/>
            <person name="Elias M."/>
            <person name="Idnurm A."/>
            <person name="Lang B.F."/>
            <person name="Sone T."/>
            <person name="Abe A."/>
            <person name="Calvo S.E."/>
            <person name="Corrochano L.M."/>
            <person name="Engels R."/>
            <person name="Fu J."/>
            <person name="Hansberg W."/>
            <person name="Kim J.-M."/>
            <person name="Kodira C.D."/>
            <person name="Koehrsen M.J."/>
            <person name="Liu B."/>
            <person name="Miranda-Saavedra D."/>
            <person name="O'Leary S."/>
            <person name="Ortiz-Castellanos L."/>
            <person name="Poulter R."/>
            <person name="Rodriguez-Romero J."/>
            <person name="Ruiz-Herrera J."/>
            <person name="Shen Y.-Q."/>
            <person name="Zeng Q."/>
            <person name="Galagan J."/>
            <person name="Birren B.W."/>
            <person name="Cuomo C.A."/>
            <person name="Wickes B.L."/>
        </authorList>
    </citation>
    <scope>NUCLEOTIDE SEQUENCE [LARGE SCALE GENOMIC DNA]</scope>
    <source>
        <strain evidence="3">RA 99-880 / ATCC MYA-4621 / FGSC 9543 / NRRL 43880</strain>
    </source>
</reference>
<dbReference type="AlphaFoldDB" id="I1C0L2"/>
<feature type="region of interest" description="Disordered" evidence="1">
    <location>
        <begin position="1"/>
        <end position="35"/>
    </location>
</feature>
<protein>
    <submittedName>
        <fullName evidence="2">Uncharacterized protein</fullName>
    </submittedName>
</protein>
<name>I1C0L2_RHIO9</name>
<accession>I1C0L2</accession>
<dbReference type="Proteomes" id="UP000009138">
    <property type="component" value="Unassembled WGS sequence"/>
</dbReference>
<dbReference type="GeneID" id="93613668"/>